<feature type="compositionally biased region" description="Basic and acidic residues" evidence="1">
    <location>
        <begin position="186"/>
        <end position="198"/>
    </location>
</feature>
<feature type="region of interest" description="Disordered" evidence="1">
    <location>
        <begin position="141"/>
        <end position="214"/>
    </location>
</feature>
<proteinExistence type="predicted"/>
<accession>A0A1Y2AFB5</accession>
<name>A0A1Y2AFB5_9FUNG</name>
<dbReference type="GO" id="GO:0000492">
    <property type="term" value="P:box C/D snoRNP assembly"/>
    <property type="evidence" value="ECO:0007669"/>
    <property type="project" value="InterPro"/>
</dbReference>
<dbReference type="InterPro" id="IPR027921">
    <property type="entry name" value="NOPCHAP1"/>
</dbReference>
<reference evidence="2 3" key="1">
    <citation type="submission" date="2016-08" db="EMBL/GenBank/DDBJ databases">
        <title>A Parts List for Fungal Cellulosomes Revealed by Comparative Genomics.</title>
        <authorList>
            <consortium name="DOE Joint Genome Institute"/>
            <person name="Haitjema C.H."/>
            <person name="Gilmore S.P."/>
            <person name="Henske J.K."/>
            <person name="Solomon K.V."/>
            <person name="De Groot R."/>
            <person name="Kuo A."/>
            <person name="Mondo S.J."/>
            <person name="Salamov A.A."/>
            <person name="Labutti K."/>
            <person name="Zhao Z."/>
            <person name="Chiniquy J."/>
            <person name="Barry K."/>
            <person name="Brewer H.M."/>
            <person name="Purvine S.O."/>
            <person name="Wright A.T."/>
            <person name="Boxma B."/>
            <person name="Van Alen T."/>
            <person name="Hackstein J.H."/>
            <person name="Baker S.E."/>
            <person name="Grigoriev I.V."/>
            <person name="O'Malley M.A."/>
        </authorList>
    </citation>
    <scope>NUCLEOTIDE SEQUENCE [LARGE SCALE GENOMIC DNA]</scope>
    <source>
        <strain evidence="2 3">G1</strain>
    </source>
</reference>
<sequence>MGNKKGKKEFLDVKDPRTSLDSLRITKEAQKPKIVRMEQSSLLERARLFLPQIAEANSKLANQPRDKINIENIDSNQPGVIKMDLGLGVFDCVDTTSSNDGPIIPNREDLLSNQTMNLNIMLNPSELPDDYTKPLIEMLAESTDSSDTDNDSESDSDSDSDNSDTDSESNTESDSENSNSETMNVENDKKTNKNKDVVMEDVDSEDEEDTKMKN</sequence>
<dbReference type="PANTHER" id="PTHR28674">
    <property type="entry name" value="SIMILAR TO DNA SEGMENT, CHR 10, WAYNE STATE UNIVERSITY 102,-EXPRESSED"/>
    <property type="match status" value="1"/>
</dbReference>
<dbReference type="OrthoDB" id="1112980at2759"/>
<evidence type="ECO:0000313" key="3">
    <source>
        <dbReference type="Proteomes" id="UP000193920"/>
    </source>
</evidence>
<gene>
    <name evidence="2" type="ORF">LY90DRAFT_144877</name>
</gene>
<evidence type="ECO:0000256" key="1">
    <source>
        <dbReference type="SAM" id="MobiDB-lite"/>
    </source>
</evidence>
<feature type="compositionally biased region" description="Acidic residues" evidence="1">
    <location>
        <begin position="199"/>
        <end position="214"/>
    </location>
</feature>
<protein>
    <submittedName>
        <fullName evidence="2">Uncharacterized protein</fullName>
    </submittedName>
</protein>
<evidence type="ECO:0000313" key="2">
    <source>
        <dbReference type="EMBL" id="ORY21186.1"/>
    </source>
</evidence>
<dbReference type="Proteomes" id="UP000193920">
    <property type="component" value="Unassembled WGS sequence"/>
</dbReference>
<keyword evidence="3" id="KW-1185">Reference proteome</keyword>
<feature type="compositionally biased region" description="Acidic residues" evidence="1">
    <location>
        <begin position="144"/>
        <end position="175"/>
    </location>
</feature>
<dbReference type="Pfam" id="PF15370">
    <property type="entry name" value="NOPCHAP1"/>
    <property type="match status" value="1"/>
</dbReference>
<feature type="compositionally biased region" description="Low complexity" evidence="1">
    <location>
        <begin position="176"/>
        <end position="185"/>
    </location>
</feature>
<organism evidence="2 3">
    <name type="scientific">Neocallimastix californiae</name>
    <dbReference type="NCBI Taxonomy" id="1754190"/>
    <lineage>
        <taxon>Eukaryota</taxon>
        <taxon>Fungi</taxon>
        <taxon>Fungi incertae sedis</taxon>
        <taxon>Chytridiomycota</taxon>
        <taxon>Chytridiomycota incertae sedis</taxon>
        <taxon>Neocallimastigomycetes</taxon>
        <taxon>Neocallimastigales</taxon>
        <taxon>Neocallimastigaceae</taxon>
        <taxon>Neocallimastix</taxon>
    </lineage>
</organism>
<dbReference type="EMBL" id="MCOG01000271">
    <property type="protein sequence ID" value="ORY21186.1"/>
    <property type="molecule type" value="Genomic_DNA"/>
</dbReference>
<dbReference type="STRING" id="1754190.A0A1Y2AFB5"/>
<dbReference type="GO" id="GO:0062064">
    <property type="term" value="F:box C/D methylation guide snoRNP complex binding"/>
    <property type="evidence" value="ECO:0007669"/>
    <property type="project" value="TreeGrafter"/>
</dbReference>
<dbReference type="AlphaFoldDB" id="A0A1Y2AFB5"/>
<dbReference type="PANTHER" id="PTHR28674:SF1">
    <property type="entry name" value="NOP PROTEIN CHAPERONE 1"/>
    <property type="match status" value="1"/>
</dbReference>
<comment type="caution">
    <text evidence="2">The sequence shown here is derived from an EMBL/GenBank/DDBJ whole genome shotgun (WGS) entry which is preliminary data.</text>
</comment>